<feature type="domain" description="Histidine kinase/HSP90-like ATPase" evidence="6">
    <location>
        <begin position="486"/>
        <end position="576"/>
    </location>
</feature>
<dbReference type="EMBL" id="BAAAZG010000048">
    <property type="protein sequence ID" value="GAA4093379.1"/>
    <property type="molecule type" value="Genomic_DNA"/>
</dbReference>
<keyword evidence="4" id="KW-0175">Coiled coil</keyword>
<evidence type="ECO:0000313" key="7">
    <source>
        <dbReference type="EMBL" id="GAA4093379.1"/>
    </source>
</evidence>
<dbReference type="Pfam" id="PF07730">
    <property type="entry name" value="HisKA_3"/>
    <property type="match status" value="1"/>
</dbReference>
<evidence type="ECO:0000313" key="8">
    <source>
        <dbReference type="Proteomes" id="UP001500683"/>
    </source>
</evidence>
<accession>A0ABP7WP16</accession>
<dbReference type="Gene3D" id="3.30.450.40">
    <property type="match status" value="2"/>
</dbReference>
<comment type="caution">
    <text evidence="7">The sequence shown here is derived from an EMBL/GenBank/DDBJ whole genome shotgun (WGS) entry which is preliminary data.</text>
</comment>
<dbReference type="InterPro" id="IPR036890">
    <property type="entry name" value="HATPase_C_sf"/>
</dbReference>
<dbReference type="GO" id="GO:0016301">
    <property type="term" value="F:kinase activity"/>
    <property type="evidence" value="ECO:0007669"/>
    <property type="project" value="UniProtKB-KW"/>
</dbReference>
<gene>
    <name evidence="7" type="ORF">GCM10022214_64260</name>
</gene>
<evidence type="ECO:0000256" key="4">
    <source>
        <dbReference type="SAM" id="Coils"/>
    </source>
</evidence>
<sequence length="578" mass="62684">MIHDNGSGDEVARPMLPQLRLDDLLAELQARLEAARATRDRIHALLEAVVSIGSELDLETVLHRIIEAATTLVDARYGALGVISEEGERLVEFITVGVSDRQIEDIGHWPHGHGILGLLIKEPHSLRLTDLSRHPESYGFPPGHPPMRTFLGVPIRVRDEVFGNLYLTEKAGGAQFDEEDEAVVIALATAAGVAIENARLYEETRRRERWLEASAEVSTALLSGTDPREVTDLVAQRARQIADADLATVWLTDESGGELRMEAADGAHAGELRGLRMPLDETTAEGVPGRVYRTGVPLRLEEGRVAPWSVELPAGLQDGAVLVVPLGLGASARGVLALLNAPLSQAFDTAAQRLVEAFAAQAAVALELADRRRDTERLTLLEDRDRIARDLHDTVIQRLFATAMTLMSAIKITQRRDVAVRVQRAVDDLDDTIRQIRSTIFALQTTPDEESLRSRLHAVVDAAAANLGFAPSVRLDGLLDTAVSDDVGEHLLAVAREALSNVARHAQATEAKVAVEVGDEEVVLRVEDDGVGIPEGGRRSGLRNMAERAERLGGSFQTRTRPGGGTLLVWRAPLEEAG</sequence>
<feature type="coiled-coil region" evidence="4">
    <location>
        <begin position="18"/>
        <end position="45"/>
    </location>
</feature>
<dbReference type="Pfam" id="PF02518">
    <property type="entry name" value="HATPase_c"/>
    <property type="match status" value="1"/>
</dbReference>
<dbReference type="PANTHER" id="PTHR24421">
    <property type="entry name" value="NITRATE/NITRITE SENSOR PROTEIN NARX-RELATED"/>
    <property type="match status" value="1"/>
</dbReference>
<reference evidence="8" key="1">
    <citation type="journal article" date="2019" name="Int. J. Syst. Evol. Microbiol.">
        <title>The Global Catalogue of Microorganisms (GCM) 10K type strain sequencing project: providing services to taxonomists for standard genome sequencing and annotation.</title>
        <authorList>
            <consortium name="The Broad Institute Genomics Platform"/>
            <consortium name="The Broad Institute Genome Sequencing Center for Infectious Disease"/>
            <person name="Wu L."/>
            <person name="Ma J."/>
        </authorList>
    </citation>
    <scope>NUCLEOTIDE SEQUENCE [LARGE SCALE GENOMIC DNA]</scope>
    <source>
        <strain evidence="8">JCM 16702</strain>
    </source>
</reference>
<keyword evidence="8" id="KW-1185">Reference proteome</keyword>
<evidence type="ECO:0000259" key="5">
    <source>
        <dbReference type="SMART" id="SM00065"/>
    </source>
</evidence>
<dbReference type="SUPFAM" id="SSF55781">
    <property type="entry name" value="GAF domain-like"/>
    <property type="match status" value="2"/>
</dbReference>
<keyword evidence="2 7" id="KW-0418">Kinase</keyword>
<dbReference type="SMART" id="SM00065">
    <property type="entry name" value="GAF"/>
    <property type="match status" value="2"/>
</dbReference>
<keyword evidence="1" id="KW-0808">Transferase</keyword>
<dbReference type="SUPFAM" id="SSF55874">
    <property type="entry name" value="ATPase domain of HSP90 chaperone/DNA topoisomerase II/histidine kinase"/>
    <property type="match status" value="1"/>
</dbReference>
<organism evidence="7 8">
    <name type="scientific">Actinomadura miaoliensis</name>
    <dbReference type="NCBI Taxonomy" id="430685"/>
    <lineage>
        <taxon>Bacteria</taxon>
        <taxon>Bacillati</taxon>
        <taxon>Actinomycetota</taxon>
        <taxon>Actinomycetes</taxon>
        <taxon>Streptosporangiales</taxon>
        <taxon>Thermomonosporaceae</taxon>
        <taxon>Actinomadura</taxon>
    </lineage>
</organism>
<evidence type="ECO:0000256" key="2">
    <source>
        <dbReference type="ARBA" id="ARBA00022777"/>
    </source>
</evidence>
<dbReference type="CDD" id="cd16917">
    <property type="entry name" value="HATPase_UhpB-NarQ-NarX-like"/>
    <property type="match status" value="1"/>
</dbReference>
<dbReference type="InterPro" id="IPR029016">
    <property type="entry name" value="GAF-like_dom_sf"/>
</dbReference>
<protein>
    <submittedName>
        <fullName evidence="7">Two-component system sensor histidine kinase</fullName>
    </submittedName>
</protein>
<dbReference type="Proteomes" id="UP001500683">
    <property type="component" value="Unassembled WGS sequence"/>
</dbReference>
<dbReference type="InterPro" id="IPR011712">
    <property type="entry name" value="Sig_transdc_His_kin_sub3_dim/P"/>
</dbReference>
<dbReference type="InterPro" id="IPR003018">
    <property type="entry name" value="GAF"/>
</dbReference>
<dbReference type="InterPro" id="IPR050482">
    <property type="entry name" value="Sensor_HK_TwoCompSys"/>
</dbReference>
<proteinExistence type="predicted"/>
<feature type="domain" description="GAF" evidence="5">
    <location>
        <begin position="57"/>
        <end position="205"/>
    </location>
</feature>
<dbReference type="PANTHER" id="PTHR24421:SF56">
    <property type="entry name" value="OXYGEN SENSOR HISTIDINE KINASE RESPONSE REGULATOR DOST"/>
    <property type="match status" value="1"/>
</dbReference>
<dbReference type="Pfam" id="PF13185">
    <property type="entry name" value="GAF_2"/>
    <property type="match status" value="2"/>
</dbReference>
<keyword evidence="3" id="KW-0902">Two-component regulatory system</keyword>
<dbReference type="Gene3D" id="1.20.5.1930">
    <property type="match status" value="1"/>
</dbReference>
<evidence type="ECO:0000259" key="6">
    <source>
        <dbReference type="SMART" id="SM00387"/>
    </source>
</evidence>
<dbReference type="InterPro" id="IPR003594">
    <property type="entry name" value="HATPase_dom"/>
</dbReference>
<dbReference type="Gene3D" id="3.30.565.10">
    <property type="entry name" value="Histidine kinase-like ATPase, C-terminal domain"/>
    <property type="match status" value="1"/>
</dbReference>
<evidence type="ECO:0000256" key="3">
    <source>
        <dbReference type="ARBA" id="ARBA00023012"/>
    </source>
</evidence>
<name>A0ABP7WP16_9ACTN</name>
<evidence type="ECO:0000256" key="1">
    <source>
        <dbReference type="ARBA" id="ARBA00022679"/>
    </source>
</evidence>
<feature type="domain" description="GAF" evidence="5">
    <location>
        <begin position="226"/>
        <end position="376"/>
    </location>
</feature>
<dbReference type="SMART" id="SM00387">
    <property type="entry name" value="HATPase_c"/>
    <property type="match status" value="1"/>
</dbReference>